<evidence type="ECO:0000313" key="2">
    <source>
        <dbReference type="EMBL" id="QHA00526.1"/>
    </source>
</evidence>
<protein>
    <submittedName>
        <fullName evidence="2">Uncharacterized protein</fullName>
    </submittedName>
</protein>
<dbReference type="RefSeq" id="WP_158208229.1">
    <property type="nucleotide sequence ID" value="NZ_CP046996.1"/>
</dbReference>
<keyword evidence="1" id="KW-0472">Membrane</keyword>
<dbReference type="EMBL" id="CP046996">
    <property type="protein sequence ID" value="QHA00526.1"/>
    <property type="molecule type" value="Genomic_DNA"/>
</dbReference>
<dbReference type="Proteomes" id="UP000430508">
    <property type="component" value="Chromosome"/>
</dbReference>
<evidence type="ECO:0000256" key="1">
    <source>
        <dbReference type="SAM" id="Phobius"/>
    </source>
</evidence>
<reference evidence="2 3" key="1">
    <citation type="submission" date="2019-12" db="EMBL/GenBank/DDBJ databases">
        <title>Sequence classification of anaerobic respiratory reductive dehalogenases: First we see many, then we see few.</title>
        <authorList>
            <person name="Molenda O."/>
            <person name="Puentes Jacome L.A."/>
            <person name="Cao X."/>
            <person name="Nesbo C.L."/>
            <person name="Tang S."/>
            <person name="Morson N."/>
            <person name="Patron J."/>
            <person name="Lomheim L."/>
            <person name="Wishart D.S."/>
            <person name="Edwards E.A."/>
        </authorList>
    </citation>
    <scope>NUCLEOTIDE SEQUENCE [LARGE SCALE GENOMIC DNA]</scope>
    <source>
        <strain evidence="2 3">12DCA</strain>
    </source>
</reference>
<keyword evidence="1" id="KW-0812">Transmembrane</keyword>
<sequence>MEGQGTALNPFVGVPLTGVFDIVTNIETGVTMNRDRSSGIYYASEKSLNNPVYPVQTALGIAVNQGLGAVAGFIDSAGGAVTVSTQALAQALSGTQQKQVQAQLGEPLPATLQNNQQVQSILENPSQAVSNPISAISAGISSGKVEQYITLGILFMILSSIVGIFRRE</sequence>
<evidence type="ECO:0000313" key="3">
    <source>
        <dbReference type="Proteomes" id="UP000430508"/>
    </source>
</evidence>
<dbReference type="AlphaFoldDB" id="A0A857DK48"/>
<organism evidence="2 3">
    <name type="scientific">Dehalobacter restrictus</name>
    <dbReference type="NCBI Taxonomy" id="55583"/>
    <lineage>
        <taxon>Bacteria</taxon>
        <taxon>Bacillati</taxon>
        <taxon>Bacillota</taxon>
        <taxon>Clostridia</taxon>
        <taxon>Eubacteriales</taxon>
        <taxon>Desulfitobacteriaceae</taxon>
        <taxon>Dehalobacter</taxon>
    </lineage>
</organism>
<name>A0A857DK48_9FIRM</name>
<feature type="transmembrane region" description="Helical" evidence="1">
    <location>
        <begin position="148"/>
        <end position="165"/>
    </location>
</feature>
<keyword evidence="1" id="KW-1133">Transmembrane helix</keyword>
<proteinExistence type="predicted"/>
<accession>A0A857DK48</accession>
<gene>
    <name evidence="2" type="ORF">GQ588_07730</name>
</gene>